<protein>
    <recommendedName>
        <fullName evidence="7">t-SNARE coiled-coil homology domain-containing protein</fullName>
    </recommendedName>
</protein>
<comment type="caution">
    <text evidence="8">The sequence shown here is derived from an EMBL/GenBank/DDBJ whole genome shotgun (WGS) entry which is preliminary data.</text>
</comment>
<evidence type="ECO:0000256" key="4">
    <source>
        <dbReference type="ARBA" id="ARBA00022989"/>
    </source>
</evidence>
<comment type="subcellular location">
    <subcellularLocation>
        <location evidence="1">Membrane</location>
        <topology evidence="1">Single-pass membrane protein</topology>
    </subcellularLocation>
</comment>
<evidence type="ECO:0000256" key="6">
    <source>
        <dbReference type="SAM" id="Phobius"/>
    </source>
</evidence>
<dbReference type="PROSITE" id="PS50192">
    <property type="entry name" value="T_SNARE"/>
    <property type="match status" value="1"/>
</dbReference>
<dbReference type="AlphaFoldDB" id="A0AAU9IH73"/>
<dbReference type="SUPFAM" id="SSF58038">
    <property type="entry name" value="SNARE fusion complex"/>
    <property type="match status" value="1"/>
</dbReference>
<reference evidence="8" key="1">
    <citation type="submission" date="2021-09" db="EMBL/GenBank/DDBJ databases">
        <authorList>
            <consortium name="AG Swart"/>
            <person name="Singh M."/>
            <person name="Singh A."/>
            <person name="Seah K."/>
            <person name="Emmerich C."/>
        </authorList>
    </citation>
    <scope>NUCLEOTIDE SEQUENCE</scope>
    <source>
        <strain evidence="8">ATCC30299</strain>
    </source>
</reference>
<accession>A0AAU9IH73</accession>
<evidence type="ECO:0000256" key="2">
    <source>
        <dbReference type="ARBA" id="ARBA00022448"/>
    </source>
</evidence>
<proteinExistence type="predicted"/>
<keyword evidence="3 6" id="KW-0812">Transmembrane</keyword>
<sequence length="108" mass="12462">MDKRRDRRIEDHVEDENNKKIKVLHSQVSEIKAAANNIYQETKDSNSFLDVFNGQMEKGKAGVRNVFDRFEGVLADRNNRLSIYIAGFLTILFLIVWKYAMYSGGESS</sequence>
<dbReference type="GO" id="GO:0016020">
    <property type="term" value="C:membrane"/>
    <property type="evidence" value="ECO:0007669"/>
    <property type="project" value="UniProtKB-SubCell"/>
</dbReference>
<feature type="transmembrane region" description="Helical" evidence="6">
    <location>
        <begin position="81"/>
        <end position="100"/>
    </location>
</feature>
<dbReference type="EMBL" id="CAJZBQ010000011">
    <property type="protein sequence ID" value="CAG9314255.1"/>
    <property type="molecule type" value="Genomic_DNA"/>
</dbReference>
<dbReference type="Gene3D" id="1.20.5.110">
    <property type="match status" value="1"/>
</dbReference>
<evidence type="ECO:0000313" key="8">
    <source>
        <dbReference type="EMBL" id="CAG9314255.1"/>
    </source>
</evidence>
<keyword evidence="9" id="KW-1185">Reference proteome</keyword>
<dbReference type="GO" id="GO:0012505">
    <property type="term" value="C:endomembrane system"/>
    <property type="evidence" value="ECO:0007669"/>
    <property type="project" value="UniProtKB-ARBA"/>
</dbReference>
<gene>
    <name evidence="8" type="ORF">BSTOLATCC_MIC10051</name>
</gene>
<dbReference type="Proteomes" id="UP001162131">
    <property type="component" value="Unassembled WGS sequence"/>
</dbReference>
<keyword evidence="2" id="KW-0813">Transport</keyword>
<evidence type="ECO:0000256" key="1">
    <source>
        <dbReference type="ARBA" id="ARBA00004167"/>
    </source>
</evidence>
<keyword evidence="4 6" id="KW-1133">Transmembrane helix</keyword>
<dbReference type="PANTHER" id="PTHR12791">
    <property type="entry name" value="GOLGI SNARE BET1-RELATED"/>
    <property type="match status" value="1"/>
</dbReference>
<organism evidence="8 9">
    <name type="scientific">Blepharisma stoltei</name>
    <dbReference type="NCBI Taxonomy" id="1481888"/>
    <lineage>
        <taxon>Eukaryota</taxon>
        <taxon>Sar</taxon>
        <taxon>Alveolata</taxon>
        <taxon>Ciliophora</taxon>
        <taxon>Postciliodesmatophora</taxon>
        <taxon>Heterotrichea</taxon>
        <taxon>Heterotrichida</taxon>
        <taxon>Blepharismidae</taxon>
        <taxon>Blepharisma</taxon>
    </lineage>
</organism>
<name>A0AAU9IH73_9CILI</name>
<evidence type="ECO:0000256" key="3">
    <source>
        <dbReference type="ARBA" id="ARBA00022692"/>
    </source>
</evidence>
<evidence type="ECO:0000313" key="9">
    <source>
        <dbReference type="Proteomes" id="UP001162131"/>
    </source>
</evidence>
<evidence type="ECO:0000256" key="5">
    <source>
        <dbReference type="ARBA" id="ARBA00023136"/>
    </source>
</evidence>
<evidence type="ECO:0000259" key="7">
    <source>
        <dbReference type="PROSITE" id="PS50192"/>
    </source>
</evidence>
<dbReference type="InterPro" id="IPR000727">
    <property type="entry name" value="T_SNARE_dom"/>
</dbReference>
<dbReference type="GO" id="GO:0005737">
    <property type="term" value="C:cytoplasm"/>
    <property type="evidence" value="ECO:0007669"/>
    <property type="project" value="UniProtKB-ARBA"/>
</dbReference>
<feature type="domain" description="T-SNARE coiled-coil homology" evidence="7">
    <location>
        <begin position="11"/>
        <end position="73"/>
    </location>
</feature>
<keyword evidence="5 6" id="KW-0472">Membrane</keyword>